<feature type="region of interest" description="Disordered" evidence="1">
    <location>
        <begin position="61"/>
        <end position="100"/>
    </location>
</feature>
<comment type="caution">
    <text evidence="3">The sequence shown here is derived from an EMBL/GenBank/DDBJ whole genome shotgun (WGS) entry which is preliminary data.</text>
</comment>
<evidence type="ECO:0000256" key="1">
    <source>
        <dbReference type="SAM" id="MobiDB-lite"/>
    </source>
</evidence>
<feature type="compositionally biased region" description="Low complexity" evidence="1">
    <location>
        <begin position="295"/>
        <end position="309"/>
    </location>
</feature>
<proteinExistence type="predicted"/>
<evidence type="ECO:0000313" key="3">
    <source>
        <dbReference type="EMBL" id="PWK84330.1"/>
    </source>
</evidence>
<organism evidence="3 4">
    <name type="scientific">Fulvimonas soli</name>
    <dbReference type="NCBI Taxonomy" id="155197"/>
    <lineage>
        <taxon>Bacteria</taxon>
        <taxon>Pseudomonadati</taxon>
        <taxon>Pseudomonadota</taxon>
        <taxon>Gammaproteobacteria</taxon>
        <taxon>Lysobacterales</taxon>
        <taxon>Rhodanobacteraceae</taxon>
        <taxon>Fulvimonas</taxon>
    </lineage>
</organism>
<name>A0A316HW26_9GAMM</name>
<keyword evidence="2" id="KW-0472">Membrane</keyword>
<feature type="transmembrane region" description="Helical" evidence="2">
    <location>
        <begin position="12"/>
        <end position="32"/>
    </location>
</feature>
<keyword evidence="2" id="KW-0812">Transmembrane</keyword>
<gene>
    <name evidence="3" type="ORF">C7456_1118</name>
</gene>
<dbReference type="Proteomes" id="UP000245812">
    <property type="component" value="Unassembled WGS sequence"/>
</dbReference>
<keyword evidence="2" id="KW-1133">Transmembrane helix</keyword>
<evidence type="ECO:0000313" key="4">
    <source>
        <dbReference type="Proteomes" id="UP000245812"/>
    </source>
</evidence>
<feature type="region of interest" description="Disordered" evidence="1">
    <location>
        <begin position="285"/>
        <end position="309"/>
    </location>
</feature>
<evidence type="ECO:0000256" key="2">
    <source>
        <dbReference type="SAM" id="Phobius"/>
    </source>
</evidence>
<keyword evidence="4" id="KW-1185">Reference proteome</keyword>
<accession>A0A316HW26</accession>
<reference evidence="3 4" key="1">
    <citation type="submission" date="2018-05" db="EMBL/GenBank/DDBJ databases">
        <title>Genomic Encyclopedia of Type Strains, Phase IV (KMG-IV): sequencing the most valuable type-strain genomes for metagenomic binning, comparative biology and taxonomic classification.</title>
        <authorList>
            <person name="Goeker M."/>
        </authorList>
    </citation>
    <scope>NUCLEOTIDE SEQUENCE [LARGE SCALE GENOMIC DNA]</scope>
    <source>
        <strain evidence="3 4">DSM 14263</strain>
    </source>
</reference>
<dbReference type="EMBL" id="QGHC01000011">
    <property type="protein sequence ID" value="PWK84330.1"/>
    <property type="molecule type" value="Genomic_DNA"/>
</dbReference>
<protein>
    <submittedName>
        <fullName evidence="3">Uncharacterized protein</fullName>
    </submittedName>
</protein>
<feature type="compositionally biased region" description="Pro residues" evidence="1">
    <location>
        <begin position="61"/>
        <end position="91"/>
    </location>
</feature>
<dbReference type="AlphaFoldDB" id="A0A316HW26"/>
<sequence>MRWRAPPGRRHGLPALAIVLALHALFALVVWIEMRPPASREVVHARLDDALRVRFIVAAKAPPPSPVPPPAPVRPPARPSPSPPAPPPSREPPAKDAMTVTLPPAPRLYDRNGQVLLPAAPSSAPPAPDYVQRLPQGDMQVMRHDSPVEYKATRFAQDWGKGGGAVTRALEKAVEKTTLETTIRLPRGVRIHCAVSLAALAGGCGGDPPPPPSKKDGDERLSMAPARPLAAGPTPPEGPGEAQCIALYRNGKPLPHGCPVDTPNRAVDAEIRDCVERYRAGKRLPTWCPADTPRRAASAPAAASSAPGK</sequence>
<dbReference type="RefSeq" id="WP_211306326.1">
    <property type="nucleotide sequence ID" value="NZ_MSZV01000090.1"/>
</dbReference>